<evidence type="ECO:0000256" key="11">
    <source>
        <dbReference type="ARBA" id="ARBA00049015"/>
    </source>
</evidence>
<feature type="binding site" evidence="12">
    <location>
        <position position="291"/>
    </location>
    <ligand>
        <name>Mg(2+)</name>
        <dbReference type="ChEBI" id="CHEBI:18420"/>
        <label>1</label>
    </ligand>
</feature>
<dbReference type="AlphaFoldDB" id="A0AAE8N103"/>
<evidence type="ECO:0000256" key="9">
    <source>
        <dbReference type="ARBA" id="ARBA00043187"/>
    </source>
</evidence>
<evidence type="ECO:0000256" key="7">
    <source>
        <dbReference type="ARBA" id="ARBA00042722"/>
    </source>
</evidence>
<evidence type="ECO:0000256" key="1">
    <source>
        <dbReference type="ARBA" id="ARBA00010702"/>
    </source>
</evidence>
<proteinExistence type="inferred from homology"/>
<feature type="binding site" evidence="12">
    <location>
        <position position="66"/>
    </location>
    <ligand>
        <name>Mg(2+)</name>
        <dbReference type="ChEBI" id="CHEBI:18420"/>
        <label>1</label>
    </ligand>
</feature>
<keyword evidence="12" id="KW-0460">Magnesium</keyword>
<evidence type="ECO:0000256" key="10">
    <source>
        <dbReference type="ARBA" id="ARBA00043193"/>
    </source>
</evidence>
<feature type="binding site" evidence="12">
    <location>
        <position position="65"/>
    </location>
    <ligand>
        <name>Mg(2+)</name>
        <dbReference type="ChEBI" id="CHEBI:18420"/>
        <label>1</label>
    </ligand>
</feature>
<dbReference type="SUPFAM" id="SSF101478">
    <property type="entry name" value="ADP-ribosylglycohydrolase"/>
    <property type="match status" value="1"/>
</dbReference>
<reference evidence="14" key="1">
    <citation type="submission" date="2018-03" db="EMBL/GenBank/DDBJ databases">
        <authorList>
            <person name="Guldener U."/>
        </authorList>
    </citation>
    <scope>NUCLEOTIDE SEQUENCE</scope>
</reference>
<evidence type="ECO:0000256" key="12">
    <source>
        <dbReference type="PIRSR" id="PIRSR605502-1"/>
    </source>
</evidence>
<organism evidence="14 15">
    <name type="scientific">Cephalotrichum gorgonifer</name>
    <dbReference type="NCBI Taxonomy" id="2041049"/>
    <lineage>
        <taxon>Eukaryota</taxon>
        <taxon>Fungi</taxon>
        <taxon>Dikarya</taxon>
        <taxon>Ascomycota</taxon>
        <taxon>Pezizomycotina</taxon>
        <taxon>Sordariomycetes</taxon>
        <taxon>Hypocreomycetidae</taxon>
        <taxon>Microascales</taxon>
        <taxon>Microascaceae</taxon>
        <taxon>Cephalotrichum</taxon>
    </lineage>
</organism>
<comment type="catalytic activity">
    <reaction evidence="11">
        <text>alpha-NAD(+) + H2O = ADP-D-ribose + nicotinamide + H(+)</text>
        <dbReference type="Rhea" id="RHEA:68792"/>
        <dbReference type="ChEBI" id="CHEBI:15377"/>
        <dbReference type="ChEBI" id="CHEBI:15378"/>
        <dbReference type="ChEBI" id="CHEBI:17154"/>
        <dbReference type="ChEBI" id="CHEBI:57967"/>
        <dbReference type="ChEBI" id="CHEBI:77017"/>
    </reaction>
</comment>
<evidence type="ECO:0000256" key="4">
    <source>
        <dbReference type="ARBA" id="ARBA00041057"/>
    </source>
</evidence>
<dbReference type="PANTHER" id="PTHR16222">
    <property type="entry name" value="ADP-RIBOSYLGLYCOHYDROLASE"/>
    <property type="match status" value="1"/>
</dbReference>
<keyword evidence="12" id="KW-0479">Metal-binding</keyword>
<dbReference type="EC" id="3.2.1.143" evidence="2"/>
<dbReference type="InterPro" id="IPR005502">
    <property type="entry name" value="Ribosyl_crysJ1"/>
</dbReference>
<evidence type="ECO:0000256" key="2">
    <source>
        <dbReference type="ARBA" id="ARBA00012255"/>
    </source>
</evidence>
<dbReference type="InterPro" id="IPR036705">
    <property type="entry name" value="Ribosyl_crysJ1_sf"/>
</dbReference>
<dbReference type="Pfam" id="PF03747">
    <property type="entry name" value="ADP_ribosyl_GH"/>
    <property type="match status" value="1"/>
</dbReference>
<comment type="similarity">
    <text evidence="1">Belongs to the ADP-ribosylglycohydrolase family.</text>
</comment>
<evidence type="ECO:0000256" key="6">
    <source>
        <dbReference type="ARBA" id="ARBA00042471"/>
    </source>
</evidence>
<dbReference type="Proteomes" id="UP001187682">
    <property type="component" value="Unassembled WGS sequence"/>
</dbReference>
<protein>
    <recommendedName>
        <fullName evidence="4">ADP-ribosylhydrolase ARH3</fullName>
        <ecNumber evidence="2">3.2.1.143</ecNumber>
    </recommendedName>
    <alternativeName>
        <fullName evidence="5">ADP-ribose glycohydrolase ARH3</fullName>
    </alternativeName>
    <alternativeName>
        <fullName evidence="6">ADP-ribosylhydrolase 3</fullName>
    </alternativeName>
    <alternativeName>
        <fullName evidence="9">O-acetyl-ADP-ribose deacetylase ARH3</fullName>
    </alternativeName>
    <alternativeName>
        <fullName evidence="10">Poly(ADP-ribose) glycohydrolase ARH3</fullName>
    </alternativeName>
    <alternativeName>
        <fullName evidence="8">[Protein ADP-ribosylarginine] hydrolase-like protein 2</fullName>
    </alternativeName>
    <alternativeName>
        <fullName evidence="7">[Protein ADP-ribosylserine] hydrolase</fullName>
    </alternativeName>
</protein>
<keyword evidence="15" id="KW-1185">Reference proteome</keyword>
<dbReference type="GO" id="GO:0004649">
    <property type="term" value="F:poly(ADP-ribose) glycohydrolase activity"/>
    <property type="evidence" value="ECO:0007669"/>
    <property type="project" value="UniProtKB-EC"/>
</dbReference>
<evidence type="ECO:0000256" key="8">
    <source>
        <dbReference type="ARBA" id="ARBA00042850"/>
    </source>
</evidence>
<dbReference type="Gene3D" id="1.10.4080.10">
    <property type="entry name" value="ADP-ribosylation/Crystallin J1"/>
    <property type="match status" value="1"/>
</dbReference>
<evidence type="ECO:0000313" key="15">
    <source>
        <dbReference type="Proteomes" id="UP001187682"/>
    </source>
</evidence>
<comment type="cofactor">
    <cofactor evidence="12">
        <name>Mg(2+)</name>
        <dbReference type="ChEBI" id="CHEBI:18420"/>
    </cofactor>
    <text evidence="12">Binds 2 magnesium ions per subunit.</text>
</comment>
<accession>A0AAE8N103</accession>
<feature type="binding site" evidence="12">
    <location>
        <position position="288"/>
    </location>
    <ligand>
        <name>Mg(2+)</name>
        <dbReference type="ChEBI" id="CHEBI:18420"/>
        <label>1</label>
    </ligand>
</feature>
<dbReference type="GO" id="GO:0046872">
    <property type="term" value="F:metal ion binding"/>
    <property type="evidence" value="ECO:0007669"/>
    <property type="project" value="UniProtKB-KW"/>
</dbReference>
<feature type="binding site" evidence="12">
    <location>
        <position position="67"/>
    </location>
    <ligand>
        <name>Mg(2+)</name>
        <dbReference type="ChEBI" id="CHEBI:18420"/>
        <label>1</label>
    </ligand>
</feature>
<dbReference type="PANTHER" id="PTHR16222:SF24">
    <property type="entry name" value="ADP-RIBOSYLHYDROLASE ARH3"/>
    <property type="match status" value="1"/>
</dbReference>
<feature type="binding site" evidence="12">
    <location>
        <position position="290"/>
    </location>
    <ligand>
        <name>Mg(2+)</name>
        <dbReference type="ChEBI" id="CHEBI:18420"/>
        <label>1</label>
    </ligand>
</feature>
<dbReference type="InterPro" id="IPR050792">
    <property type="entry name" value="ADP-ribosylglycohydrolase"/>
</dbReference>
<gene>
    <name evidence="14" type="ORF">DNG_07061</name>
</gene>
<feature type="region of interest" description="Disordered" evidence="13">
    <location>
        <begin position="130"/>
        <end position="150"/>
    </location>
</feature>
<dbReference type="EMBL" id="ONZQ02000010">
    <property type="protein sequence ID" value="SPO04376.1"/>
    <property type="molecule type" value="Genomic_DNA"/>
</dbReference>
<evidence type="ECO:0000256" key="5">
    <source>
        <dbReference type="ARBA" id="ARBA00042398"/>
    </source>
</evidence>
<sequence>MAQNPAPGPTRQSRIIGALLALHAGDSLGATVEFKTHAQIASRYPSGLRDIVGGGPFNWPAGHATDDTDLTRAVLIAYKSRRESGSADFDVVKAAAENSLAWFDGNWPGRAPGELPKDVGNATMQGLDKYRRTRDPERSGAGQGSAGNGSLMRCLPTGLFQSDPELLVQESMAISKITHNDFRCVVACAVYNSIVAALIRGNSVDDAIEAGEAVAVRLEKRGGGEVYKSVQLGKELKISDMAQRGPPRSLPGGCSGYVLDSLTVAIAALLDQRRLEDVLVDVVGIGRDTDTNAAIAGGLLGTRDGVESIPIRWKEVLQFGEEFRAIAAFLSEEEGTG</sequence>
<comment type="caution">
    <text evidence="14">The sequence shown here is derived from an EMBL/GenBank/DDBJ whole genome shotgun (WGS) entry which is preliminary data.</text>
</comment>
<keyword evidence="3" id="KW-0378">Hydrolase</keyword>
<evidence type="ECO:0000313" key="14">
    <source>
        <dbReference type="EMBL" id="SPO04376.1"/>
    </source>
</evidence>
<name>A0AAE8N103_9PEZI</name>
<evidence type="ECO:0000256" key="13">
    <source>
        <dbReference type="SAM" id="MobiDB-lite"/>
    </source>
</evidence>
<evidence type="ECO:0000256" key="3">
    <source>
        <dbReference type="ARBA" id="ARBA00022801"/>
    </source>
</evidence>